<dbReference type="AlphaFoldDB" id="A0A1Y2HQS3"/>
<keyword evidence="1" id="KW-0812">Transmembrane</keyword>
<dbReference type="Proteomes" id="UP000193411">
    <property type="component" value="Unassembled WGS sequence"/>
</dbReference>
<evidence type="ECO:0000313" key="2">
    <source>
        <dbReference type="EMBL" id="ORZ36033.1"/>
    </source>
</evidence>
<keyword evidence="1" id="KW-0472">Membrane</keyword>
<gene>
    <name evidence="2" type="ORF">BCR44DRAFT_59857</name>
</gene>
<sequence>MVSLQAINSIRVIPTFTYSRRPRFRAVSVRATAFPTDIDIMNHPDNHRRPQLQAKRRAAQTLVLTMVTTISLLLAVSGAADTKATMDDITFRNLPTCLPKSSVVGYGWIAPPSEDKQLVRRMVYPTLALEYSAWSSSNLTTYAIAFLLHDVMGIPIRMTESSGQSNTYDRVAEGLTHMYAEIWPLSEMTLFRKYVVEEAKVDYMGLLGYAGRISLYFPRFIVDAHPDKVFTSWRSLLQPEVLQYLPMQGTTPTERLDSGEFMCTQSYCTNGIYVPPQCLPNGTWFGRCRELWHVTPDYSVGVNEQRIFDLGLPLVVVYLGNRFLPLLYSPKPSSACTPSNVSILTRLAPDRGLHGTRRRRSPEMLA</sequence>
<organism evidence="2 3">
    <name type="scientific">Catenaria anguillulae PL171</name>
    <dbReference type="NCBI Taxonomy" id="765915"/>
    <lineage>
        <taxon>Eukaryota</taxon>
        <taxon>Fungi</taxon>
        <taxon>Fungi incertae sedis</taxon>
        <taxon>Blastocladiomycota</taxon>
        <taxon>Blastocladiomycetes</taxon>
        <taxon>Blastocladiales</taxon>
        <taxon>Catenariaceae</taxon>
        <taxon>Catenaria</taxon>
    </lineage>
</organism>
<keyword evidence="1" id="KW-1133">Transmembrane helix</keyword>
<evidence type="ECO:0000256" key="1">
    <source>
        <dbReference type="SAM" id="Phobius"/>
    </source>
</evidence>
<dbReference type="OrthoDB" id="10558891at2759"/>
<keyword evidence="3" id="KW-1185">Reference proteome</keyword>
<evidence type="ECO:0000313" key="3">
    <source>
        <dbReference type="Proteomes" id="UP000193411"/>
    </source>
</evidence>
<protein>
    <submittedName>
        <fullName evidence="2">Uncharacterized protein</fullName>
    </submittedName>
</protein>
<proteinExistence type="predicted"/>
<comment type="caution">
    <text evidence="2">The sequence shown here is derived from an EMBL/GenBank/DDBJ whole genome shotgun (WGS) entry which is preliminary data.</text>
</comment>
<name>A0A1Y2HQS3_9FUNG</name>
<dbReference type="EMBL" id="MCFL01000019">
    <property type="protein sequence ID" value="ORZ36033.1"/>
    <property type="molecule type" value="Genomic_DNA"/>
</dbReference>
<reference evidence="2 3" key="1">
    <citation type="submission" date="2016-07" db="EMBL/GenBank/DDBJ databases">
        <title>Pervasive Adenine N6-methylation of Active Genes in Fungi.</title>
        <authorList>
            <consortium name="DOE Joint Genome Institute"/>
            <person name="Mondo S.J."/>
            <person name="Dannebaum R.O."/>
            <person name="Kuo R.C."/>
            <person name="Labutti K."/>
            <person name="Haridas S."/>
            <person name="Kuo A."/>
            <person name="Salamov A."/>
            <person name="Ahrendt S.R."/>
            <person name="Lipzen A."/>
            <person name="Sullivan W."/>
            <person name="Andreopoulos W.B."/>
            <person name="Clum A."/>
            <person name="Lindquist E."/>
            <person name="Daum C."/>
            <person name="Ramamoorthy G.K."/>
            <person name="Gryganskyi A."/>
            <person name="Culley D."/>
            <person name="Magnuson J.K."/>
            <person name="James T.Y."/>
            <person name="O'Malley M.A."/>
            <person name="Stajich J.E."/>
            <person name="Spatafora J.W."/>
            <person name="Visel A."/>
            <person name="Grigoriev I.V."/>
        </authorList>
    </citation>
    <scope>NUCLEOTIDE SEQUENCE [LARGE SCALE GENOMIC DNA]</scope>
    <source>
        <strain evidence="2 3">PL171</strain>
    </source>
</reference>
<accession>A0A1Y2HQS3</accession>
<feature type="transmembrane region" description="Helical" evidence="1">
    <location>
        <begin position="58"/>
        <end position="80"/>
    </location>
</feature>